<evidence type="ECO:0000256" key="1">
    <source>
        <dbReference type="ARBA" id="ARBA00004141"/>
    </source>
</evidence>
<evidence type="ECO:0000313" key="7">
    <source>
        <dbReference type="EMBL" id="CAB4338274.1"/>
    </source>
</evidence>
<accession>A0A6J5Z6Y0</accession>
<evidence type="ECO:0000256" key="2">
    <source>
        <dbReference type="ARBA" id="ARBA00022692"/>
    </source>
</evidence>
<dbReference type="GO" id="GO:0022857">
    <property type="term" value="F:transmembrane transporter activity"/>
    <property type="evidence" value="ECO:0007669"/>
    <property type="project" value="InterPro"/>
</dbReference>
<evidence type="ECO:0000256" key="5">
    <source>
        <dbReference type="SAM" id="Phobius"/>
    </source>
</evidence>
<keyword evidence="4 5" id="KW-0472">Membrane</keyword>
<dbReference type="PANTHER" id="PTHR23514">
    <property type="entry name" value="BYPASS OF STOP CODON PROTEIN 6"/>
    <property type="match status" value="1"/>
</dbReference>
<dbReference type="InterPro" id="IPR036259">
    <property type="entry name" value="MFS_trans_sf"/>
</dbReference>
<dbReference type="EMBL" id="CAESAM010000034">
    <property type="protein sequence ID" value="CAB4338274.1"/>
    <property type="molecule type" value="Genomic_DNA"/>
</dbReference>
<feature type="transmembrane region" description="Helical" evidence="5">
    <location>
        <begin position="173"/>
        <end position="191"/>
    </location>
</feature>
<feature type="domain" description="Major facilitator superfamily (MFS) profile" evidence="6">
    <location>
        <begin position="16"/>
        <end position="390"/>
    </location>
</feature>
<comment type="subcellular location">
    <subcellularLocation>
        <location evidence="1">Membrane</location>
        <topology evidence="1">Multi-pass membrane protein</topology>
    </subcellularLocation>
</comment>
<feature type="transmembrane region" description="Helical" evidence="5">
    <location>
        <begin position="211"/>
        <end position="230"/>
    </location>
</feature>
<feature type="transmembrane region" description="Helical" evidence="5">
    <location>
        <begin position="21"/>
        <end position="38"/>
    </location>
</feature>
<feature type="transmembrane region" description="Helical" evidence="5">
    <location>
        <begin position="105"/>
        <end position="130"/>
    </location>
</feature>
<name>A0A6J5Z6Y0_9ZZZZ</name>
<dbReference type="GO" id="GO:0016020">
    <property type="term" value="C:membrane"/>
    <property type="evidence" value="ECO:0007669"/>
    <property type="project" value="UniProtKB-SubCell"/>
</dbReference>
<dbReference type="PANTHER" id="PTHR23514:SF13">
    <property type="entry name" value="INNER MEMBRANE PROTEIN YBJJ"/>
    <property type="match status" value="1"/>
</dbReference>
<dbReference type="InterPro" id="IPR020846">
    <property type="entry name" value="MFS_dom"/>
</dbReference>
<evidence type="ECO:0000259" key="6">
    <source>
        <dbReference type="PROSITE" id="PS50850"/>
    </source>
</evidence>
<feature type="transmembrane region" description="Helical" evidence="5">
    <location>
        <begin position="369"/>
        <end position="388"/>
    </location>
</feature>
<feature type="transmembrane region" description="Helical" evidence="5">
    <location>
        <begin position="279"/>
        <end position="298"/>
    </location>
</feature>
<sequence>MLSNNEGLAAGQIQTAKRVTLIAFILNGFVLGSLIARIPDFKRILNLSNSQVGTSLLFIALGVFLALKPAGLLSAKYGSKAIILSGSILIIISCNLIGASNNLTVLRLALFALGYATATHDIAMNAHAVLIEKLTNQRMMGLFHANFSIGTLLGGIVGGIFSQVKLSISNQQLLISLIISALLLFIWDKYLPSNSDIHGIQKNAIKQRSPVIFWILGIFGLCAAMGEGAAGDWGGVLARDAFGASPFVSTIPYIAYSATMVIGRLSCDKLANRFGAENVIRAGGFISGFGLLVGLIFGGIYGVVFGWFCIGLGLSIVMPLIFSAAGRLAHEKYQDRVAPSVAVARVSGTAYFGFMIGPPVIGFLAEIFTLRWAMLLVVLLSSVMLFGGRYAKTD</sequence>
<dbReference type="SUPFAM" id="SSF103473">
    <property type="entry name" value="MFS general substrate transporter"/>
    <property type="match status" value="1"/>
</dbReference>
<feature type="transmembrane region" description="Helical" evidence="5">
    <location>
        <begin position="250"/>
        <end position="267"/>
    </location>
</feature>
<dbReference type="PROSITE" id="PS50850">
    <property type="entry name" value="MFS"/>
    <property type="match status" value="1"/>
</dbReference>
<organism evidence="7">
    <name type="scientific">freshwater metagenome</name>
    <dbReference type="NCBI Taxonomy" id="449393"/>
    <lineage>
        <taxon>unclassified sequences</taxon>
        <taxon>metagenomes</taxon>
        <taxon>ecological metagenomes</taxon>
    </lineage>
</organism>
<evidence type="ECO:0000256" key="3">
    <source>
        <dbReference type="ARBA" id="ARBA00022989"/>
    </source>
</evidence>
<dbReference type="Pfam" id="PF07690">
    <property type="entry name" value="MFS_1"/>
    <property type="match status" value="1"/>
</dbReference>
<feature type="transmembrane region" description="Helical" evidence="5">
    <location>
        <begin position="337"/>
        <end position="357"/>
    </location>
</feature>
<dbReference type="AlphaFoldDB" id="A0A6J5Z6Y0"/>
<feature type="transmembrane region" description="Helical" evidence="5">
    <location>
        <begin position="50"/>
        <end position="67"/>
    </location>
</feature>
<reference evidence="7" key="1">
    <citation type="submission" date="2020-05" db="EMBL/GenBank/DDBJ databases">
        <authorList>
            <person name="Chiriac C."/>
            <person name="Salcher M."/>
            <person name="Ghai R."/>
            <person name="Kavagutti S V."/>
        </authorList>
    </citation>
    <scope>NUCLEOTIDE SEQUENCE</scope>
</reference>
<dbReference type="InterPro" id="IPR011701">
    <property type="entry name" value="MFS"/>
</dbReference>
<keyword evidence="2 5" id="KW-0812">Transmembrane</keyword>
<feature type="transmembrane region" description="Helical" evidence="5">
    <location>
        <begin position="79"/>
        <end position="99"/>
    </location>
</feature>
<gene>
    <name evidence="7" type="ORF">UFOPK4171_00539</name>
</gene>
<keyword evidence="3 5" id="KW-1133">Transmembrane helix</keyword>
<dbReference type="Gene3D" id="1.20.1250.20">
    <property type="entry name" value="MFS general substrate transporter like domains"/>
    <property type="match status" value="2"/>
</dbReference>
<evidence type="ECO:0000256" key="4">
    <source>
        <dbReference type="ARBA" id="ARBA00023136"/>
    </source>
</evidence>
<feature type="transmembrane region" description="Helical" evidence="5">
    <location>
        <begin position="142"/>
        <end position="161"/>
    </location>
</feature>
<dbReference type="InterPro" id="IPR051788">
    <property type="entry name" value="MFS_Transporter"/>
</dbReference>
<proteinExistence type="predicted"/>
<feature type="transmembrane region" description="Helical" evidence="5">
    <location>
        <begin position="304"/>
        <end position="325"/>
    </location>
</feature>
<protein>
    <submittedName>
        <fullName evidence="7">Unannotated protein</fullName>
    </submittedName>
</protein>
<dbReference type="CDD" id="cd17393">
    <property type="entry name" value="MFS_MosC_like"/>
    <property type="match status" value="1"/>
</dbReference>